<feature type="domain" description="Transcription regulator PadR N-terminal" evidence="2">
    <location>
        <begin position="82"/>
        <end position="151"/>
    </location>
</feature>
<keyword evidence="4" id="KW-1185">Reference proteome</keyword>
<proteinExistence type="predicted"/>
<dbReference type="InterPro" id="IPR036390">
    <property type="entry name" value="WH_DNA-bd_sf"/>
</dbReference>
<dbReference type="EMBL" id="JAFFZE010000014">
    <property type="protein sequence ID" value="MCT2584706.1"/>
    <property type="molecule type" value="Genomic_DNA"/>
</dbReference>
<dbReference type="Pfam" id="PF03551">
    <property type="entry name" value="PadR"/>
    <property type="match status" value="1"/>
</dbReference>
<dbReference type="InterPro" id="IPR005149">
    <property type="entry name" value="Tscrpt_reg_PadR_N"/>
</dbReference>
<evidence type="ECO:0000256" key="1">
    <source>
        <dbReference type="SAM" id="MobiDB-lite"/>
    </source>
</evidence>
<dbReference type="PANTHER" id="PTHR43252:SF2">
    <property type="entry name" value="TRANSCRIPTION REGULATOR, PADR-LIKE FAMILY"/>
    <property type="match status" value="1"/>
</dbReference>
<comment type="caution">
    <text evidence="3">The sequence shown here is derived from an EMBL/GenBank/DDBJ whole genome shotgun (WGS) entry which is preliminary data.</text>
</comment>
<gene>
    <name evidence="3" type="ORF">JT362_16435</name>
</gene>
<dbReference type="Gene3D" id="1.10.10.10">
    <property type="entry name" value="Winged helix-like DNA-binding domain superfamily/Winged helix DNA-binding domain"/>
    <property type="match status" value="1"/>
</dbReference>
<evidence type="ECO:0000313" key="4">
    <source>
        <dbReference type="Proteomes" id="UP001156441"/>
    </source>
</evidence>
<dbReference type="RefSeq" id="WP_260192115.1">
    <property type="nucleotide sequence ID" value="NZ_JAFFZE010000014.1"/>
</dbReference>
<reference evidence="3 4" key="1">
    <citation type="submission" date="2021-02" db="EMBL/GenBank/DDBJ databases">
        <title>Actinophytocola xerophila sp. nov., isolated from soil of cotton cropping field.</title>
        <authorList>
            <person name="Huang R."/>
            <person name="Chen X."/>
            <person name="Ge X."/>
            <person name="Liu W."/>
        </authorList>
    </citation>
    <scope>NUCLEOTIDE SEQUENCE [LARGE SCALE GENOMIC DNA]</scope>
    <source>
        <strain evidence="3 4">S1-96</strain>
    </source>
</reference>
<name>A0ABT2JA07_9PSEU</name>
<evidence type="ECO:0000313" key="3">
    <source>
        <dbReference type="EMBL" id="MCT2584706.1"/>
    </source>
</evidence>
<feature type="region of interest" description="Disordered" evidence="1">
    <location>
        <begin position="1"/>
        <end position="75"/>
    </location>
</feature>
<feature type="compositionally biased region" description="Basic residues" evidence="1">
    <location>
        <begin position="59"/>
        <end position="74"/>
    </location>
</feature>
<dbReference type="Proteomes" id="UP001156441">
    <property type="component" value="Unassembled WGS sequence"/>
</dbReference>
<protein>
    <submittedName>
        <fullName evidence="3">PadR family transcriptional regulator</fullName>
    </submittedName>
</protein>
<dbReference type="SUPFAM" id="SSF46785">
    <property type="entry name" value="Winged helix' DNA-binding domain"/>
    <property type="match status" value="1"/>
</dbReference>
<accession>A0ABT2JA07</accession>
<dbReference type="InterPro" id="IPR036388">
    <property type="entry name" value="WH-like_DNA-bd_sf"/>
</dbReference>
<sequence>MRPSFEPGGLTPRHQPFFGERHVQPPFTPLEARGPFPPPPPVPPFGPWPGGPSFGPGDHHRRGRGHRHGGRRSRRGDVRAAILVLLAERPMHGYEMIQEITERSGQNWRPSPGSVYPTLQLLADEGLVVVAEGSGGKRRYELTDEGREAAARHQSNPPWEQIAQDVDPRDVSLRDAIGQLMGATAQVANAATERQKQRAIEVLNNARRELYAILGEDDSAEPED</sequence>
<evidence type="ECO:0000259" key="2">
    <source>
        <dbReference type="Pfam" id="PF03551"/>
    </source>
</evidence>
<organism evidence="3 4">
    <name type="scientific">Actinophytocola gossypii</name>
    <dbReference type="NCBI Taxonomy" id="2812003"/>
    <lineage>
        <taxon>Bacteria</taxon>
        <taxon>Bacillati</taxon>
        <taxon>Actinomycetota</taxon>
        <taxon>Actinomycetes</taxon>
        <taxon>Pseudonocardiales</taxon>
        <taxon>Pseudonocardiaceae</taxon>
    </lineage>
</organism>
<dbReference type="PANTHER" id="PTHR43252">
    <property type="entry name" value="TRANSCRIPTIONAL REGULATOR YQJI"/>
    <property type="match status" value="1"/>
</dbReference>
<feature type="compositionally biased region" description="Pro residues" evidence="1">
    <location>
        <begin position="35"/>
        <end position="50"/>
    </location>
</feature>